<sequence length="967" mass="105817">MSEQLKFIVQELNKEPFNKKLNLISFDAYRPDQLLQTLMDVFAELDPKSLPAHFGVVPLQMKADVRSEDPEQLAMKNLSFLRILKYKPPPDIAGRGSFRQGLVAGAKEAVLPVLEWTLRGLPELRKRAYLGRFLVKVDVPPELDGDVDLQALYAQAAVIARKKEAAAETLNELRLQVAQLEAQLQEKQSLVSGGEQVLKGDEFKKYVNALRGKSSQYKQQRQELAELRAETGVLARTQEILTQKERELTQSLEVASLRSELNSEESKLNFLQHSLRIHEVQLNFLKANGVLGNPAAEAGSDSQTSLSPSRSASRKKAKKGSKSGTPRQQATPRSGAERRLSPGATTPPQTQGATATDQQQSEKPKDATSATPQVTAAGKRSSDLVPYEYYALPPLLRRVTYPTPTPTPPDVSPPKALPQPVTPTLPPPSQIPDGRPSTTPPSRASAVQLSSVRLRDEPTSGQRQPVPTAAAQGSPAGHQGSQQSASEAAIPSEEPSAPPPKPTKVKSHSAKLGHESRPTSPPVKFAEERPGEHGGASPQEASSGQQDVEIAFSSPAAATGDVTFADRALQGANAQHRRESVMLRRESLRQRRESVQLRFERRRKDPVFLFANLIGPALDATMSATVTGHLDTGINESWSNEAKARGLLFTILHCLAQALVNILIKQVVGIPKTKIAYFVAFGYMYGSMPEAFELSKPFAPRHVQVHLVLRGLSSLMSLMLKAEALRYLVVSDLAVAYTLVPVCVMVLSWYFIGEGMGMALWTSVALCLCGVVIVMRPTIIFEEWNADTTQARLTGFLYAFGSSLALVALIILVRVTQTATSRFVSFNSGLTRTVLVIFMAMASGDFDLFLDGRFLATLVMMGKLSFCTIYFLNKALLTESGAFVATIKFSGDIILSVILQMAFLDLYPDMWTLGGIALVVLSFLMIACQNIVPSLWERRRQRRASRTRRQTLKTTDDEGTSAAADNL</sequence>
<evidence type="ECO:0000313" key="22">
    <source>
        <dbReference type="Proteomes" id="UP001321473"/>
    </source>
</evidence>
<keyword evidence="8 16" id="KW-0175">Coiled coil</keyword>
<feature type="transmembrane region" description="Helical" evidence="18">
    <location>
        <begin position="724"/>
        <end position="751"/>
    </location>
</feature>
<dbReference type="InterPro" id="IPR041146">
    <property type="entry name" value="IFT81_CH"/>
</dbReference>
<feature type="domain" description="IFT81 calponin homology" evidence="20">
    <location>
        <begin position="3"/>
        <end position="138"/>
    </location>
</feature>
<dbReference type="InterPro" id="IPR029600">
    <property type="entry name" value="IFT81"/>
</dbReference>
<feature type="compositionally biased region" description="Basic residues" evidence="17">
    <location>
        <begin position="312"/>
        <end position="321"/>
    </location>
</feature>
<dbReference type="Pfam" id="PF18383">
    <property type="entry name" value="IFT81_CH"/>
    <property type="match status" value="1"/>
</dbReference>
<evidence type="ECO:0000256" key="10">
    <source>
        <dbReference type="ARBA" id="ARBA00023212"/>
    </source>
</evidence>
<dbReference type="GO" id="GO:0016020">
    <property type="term" value="C:membrane"/>
    <property type="evidence" value="ECO:0007669"/>
    <property type="project" value="InterPro"/>
</dbReference>
<accession>A0AAQ4FPY5</accession>
<comment type="caution">
    <text evidence="21">The sequence shown here is derived from an EMBL/GenBank/DDBJ whole genome shotgun (WGS) entry which is preliminary data.</text>
</comment>
<dbReference type="GO" id="GO:0007283">
    <property type="term" value="P:spermatogenesis"/>
    <property type="evidence" value="ECO:0007669"/>
    <property type="project" value="UniProtKB-KW"/>
</dbReference>
<feature type="compositionally biased region" description="Low complexity" evidence="17">
    <location>
        <begin position="342"/>
        <end position="359"/>
    </location>
</feature>
<feature type="coiled-coil region" evidence="16">
    <location>
        <begin position="163"/>
        <end position="230"/>
    </location>
</feature>
<reference evidence="21 22" key="1">
    <citation type="journal article" date="2023" name="Arcadia Sci">
        <title>De novo assembly of a long-read Amblyomma americanum tick genome.</title>
        <authorList>
            <person name="Chou S."/>
            <person name="Poskanzer K.E."/>
            <person name="Rollins M."/>
            <person name="Thuy-Boun P.S."/>
        </authorList>
    </citation>
    <scope>NUCLEOTIDE SEQUENCE [LARGE SCALE GENOMIC DNA]</scope>
    <source>
        <strain evidence="21">F_SG_1</strain>
        <tissue evidence="21">Salivary glands</tissue>
    </source>
</reference>
<comment type="similarity">
    <text evidence="12">Belongs to the IFT81 family.</text>
</comment>
<feature type="compositionally biased region" description="Polar residues" evidence="17">
    <location>
        <begin position="436"/>
        <end position="451"/>
    </location>
</feature>
<evidence type="ECO:0000256" key="9">
    <source>
        <dbReference type="ARBA" id="ARBA00023069"/>
    </source>
</evidence>
<evidence type="ECO:0000256" key="17">
    <source>
        <dbReference type="SAM" id="MobiDB-lite"/>
    </source>
</evidence>
<feature type="region of interest" description="Disordered" evidence="17">
    <location>
        <begin position="296"/>
        <end position="380"/>
    </location>
</feature>
<evidence type="ECO:0000259" key="19">
    <source>
        <dbReference type="Pfam" id="PF00892"/>
    </source>
</evidence>
<dbReference type="Pfam" id="PF00892">
    <property type="entry name" value="EamA"/>
    <property type="match status" value="1"/>
</dbReference>
<name>A0AAQ4FPY5_AMBAM</name>
<feature type="transmembrane region" description="Helical" evidence="18">
    <location>
        <begin position="758"/>
        <end position="775"/>
    </location>
</feature>
<evidence type="ECO:0000256" key="4">
    <source>
        <dbReference type="ARBA" id="ARBA00022782"/>
    </source>
</evidence>
<keyword evidence="18" id="KW-1133">Transmembrane helix</keyword>
<feature type="region of interest" description="Disordered" evidence="17">
    <location>
        <begin position="946"/>
        <end position="967"/>
    </location>
</feature>
<evidence type="ECO:0000256" key="2">
    <source>
        <dbReference type="ARBA" id="ARBA00022490"/>
    </source>
</evidence>
<keyword evidence="11" id="KW-0966">Cell projection</keyword>
<dbReference type="AlphaFoldDB" id="A0AAQ4FPY5"/>
<comment type="function">
    <text evidence="13">Component of the intraflagellar transport (IFT) complex B: together with IFT74, forms a tubulin-binding module that specifically mediates transport of tubulin within the cilium. Binds tubulin via its CH (calponin-homology)-like region. Required for ciliogenesis. Required for proper regulation of SHH signaling. Plays an important role during spermatogenesis by modulating the assembly and elongation of the sperm flagella.</text>
</comment>
<feature type="region of interest" description="Disordered" evidence="17">
    <location>
        <begin position="400"/>
        <end position="546"/>
    </location>
</feature>
<dbReference type="InterPro" id="IPR000620">
    <property type="entry name" value="EamA_dom"/>
</dbReference>
<feature type="transmembrane region" description="Helical" evidence="18">
    <location>
        <begin position="910"/>
        <end position="936"/>
    </location>
</feature>
<evidence type="ECO:0000256" key="5">
    <source>
        <dbReference type="ARBA" id="ARBA00022794"/>
    </source>
</evidence>
<feature type="transmembrane region" description="Helical" evidence="18">
    <location>
        <begin position="884"/>
        <end position="904"/>
    </location>
</feature>
<keyword evidence="18" id="KW-0472">Membrane</keyword>
<dbReference type="SUPFAM" id="SSF103481">
    <property type="entry name" value="Multidrug resistance efflux transporter EmrE"/>
    <property type="match status" value="1"/>
</dbReference>
<keyword evidence="5" id="KW-0970">Cilium biogenesis/degradation</keyword>
<evidence type="ECO:0000256" key="6">
    <source>
        <dbReference type="ARBA" id="ARBA00022871"/>
    </source>
</evidence>
<keyword evidence="3" id="KW-0597">Phosphoprotein</keyword>
<dbReference type="InterPro" id="IPR037185">
    <property type="entry name" value="EmrE-like"/>
</dbReference>
<keyword evidence="6" id="KW-0744">Spermatogenesis</keyword>
<evidence type="ECO:0000256" key="16">
    <source>
        <dbReference type="SAM" id="Coils"/>
    </source>
</evidence>
<dbReference type="FunFam" id="1.10.418.70:FF:000001">
    <property type="entry name" value="Intraflagellar transport protein 81 homolog"/>
    <property type="match status" value="1"/>
</dbReference>
<evidence type="ECO:0000256" key="13">
    <source>
        <dbReference type="ARBA" id="ARBA00055755"/>
    </source>
</evidence>
<evidence type="ECO:0000256" key="12">
    <source>
        <dbReference type="ARBA" id="ARBA00043983"/>
    </source>
</evidence>
<evidence type="ECO:0000256" key="18">
    <source>
        <dbReference type="SAM" id="Phobius"/>
    </source>
</evidence>
<feature type="transmembrane region" description="Helical" evidence="18">
    <location>
        <begin position="823"/>
        <end position="842"/>
    </location>
</feature>
<evidence type="ECO:0000259" key="20">
    <source>
        <dbReference type="Pfam" id="PF18383"/>
    </source>
</evidence>
<dbReference type="Gene3D" id="1.10.418.70">
    <property type="entry name" value="Intraflagellar transport protein 81, N-terminal domain"/>
    <property type="match status" value="1"/>
</dbReference>
<keyword evidence="2" id="KW-0963">Cytoplasm</keyword>
<dbReference type="Proteomes" id="UP001321473">
    <property type="component" value="Unassembled WGS sequence"/>
</dbReference>
<evidence type="ECO:0000256" key="11">
    <source>
        <dbReference type="ARBA" id="ARBA00023273"/>
    </source>
</evidence>
<feature type="compositionally biased region" description="Pro residues" evidence="17">
    <location>
        <begin position="403"/>
        <end position="430"/>
    </location>
</feature>
<keyword evidence="18" id="KW-0812">Transmembrane</keyword>
<gene>
    <name evidence="21" type="ORF">V5799_021046</name>
</gene>
<keyword evidence="4" id="KW-0221">Differentiation</keyword>
<keyword evidence="22" id="KW-1185">Reference proteome</keyword>
<feature type="transmembrane region" description="Helical" evidence="18">
    <location>
        <begin position="854"/>
        <end position="872"/>
    </location>
</feature>
<keyword evidence="9" id="KW-0969">Cilium</keyword>
<dbReference type="EMBL" id="JARKHS020000052">
    <property type="protein sequence ID" value="KAK8789176.1"/>
    <property type="molecule type" value="Genomic_DNA"/>
</dbReference>
<evidence type="ECO:0000256" key="8">
    <source>
        <dbReference type="ARBA" id="ARBA00023054"/>
    </source>
</evidence>
<comment type="subcellular location">
    <subcellularLocation>
        <location evidence="1">Cytoplasm</location>
        <location evidence="1">Cytoskeleton</location>
        <location evidence="1">Cilium basal body</location>
    </subcellularLocation>
</comment>
<proteinExistence type="inferred from homology"/>
<feature type="domain" description="EamA" evidence="19">
    <location>
        <begin position="645"/>
        <end position="775"/>
    </location>
</feature>
<dbReference type="GO" id="GO:0036064">
    <property type="term" value="C:ciliary basal body"/>
    <property type="evidence" value="ECO:0007669"/>
    <property type="project" value="TreeGrafter"/>
</dbReference>
<keyword evidence="10" id="KW-0206">Cytoskeleton</keyword>
<evidence type="ECO:0000313" key="21">
    <source>
        <dbReference type="EMBL" id="KAK8789176.1"/>
    </source>
</evidence>
<protein>
    <recommendedName>
        <fullName evidence="14">Intraflagellar transport protein 81 homolog</fullName>
    </recommendedName>
    <alternativeName>
        <fullName evidence="15">Carnitine deficiency-associated protein expressed in ventricle 1</fullName>
    </alternativeName>
</protein>
<dbReference type="GO" id="GO:0060271">
    <property type="term" value="P:cilium assembly"/>
    <property type="evidence" value="ECO:0007669"/>
    <property type="project" value="InterPro"/>
</dbReference>
<evidence type="ECO:0000256" key="7">
    <source>
        <dbReference type="ARBA" id="ARBA00022990"/>
    </source>
</evidence>
<dbReference type="PANTHER" id="PTHR15614:SF2">
    <property type="entry name" value="INTRAFLAGELLAR TRANSPORT PROTEIN 81 HOMOLOG"/>
    <property type="match status" value="1"/>
</dbReference>
<dbReference type="GO" id="GO:0030154">
    <property type="term" value="P:cell differentiation"/>
    <property type="evidence" value="ECO:0007669"/>
    <property type="project" value="UniProtKB-KW"/>
</dbReference>
<evidence type="ECO:0000256" key="15">
    <source>
        <dbReference type="ARBA" id="ARBA00079903"/>
    </source>
</evidence>
<dbReference type="PANTHER" id="PTHR15614">
    <property type="entry name" value="INTRAFLAGELLAR TRANSPORT PROTEIN 81 HOMOLOG"/>
    <property type="match status" value="1"/>
</dbReference>
<dbReference type="GO" id="GO:0015631">
    <property type="term" value="F:tubulin binding"/>
    <property type="evidence" value="ECO:0007669"/>
    <property type="project" value="InterPro"/>
</dbReference>
<feature type="transmembrane region" description="Helical" evidence="18">
    <location>
        <begin position="795"/>
        <end position="816"/>
    </location>
</feature>
<dbReference type="InterPro" id="IPR043016">
    <property type="entry name" value="IFT81_N_sf"/>
</dbReference>
<evidence type="ECO:0000256" key="1">
    <source>
        <dbReference type="ARBA" id="ARBA00004120"/>
    </source>
</evidence>
<keyword evidence="7" id="KW-0007">Acetylation</keyword>
<organism evidence="21 22">
    <name type="scientific">Amblyomma americanum</name>
    <name type="common">Lone star tick</name>
    <dbReference type="NCBI Taxonomy" id="6943"/>
    <lineage>
        <taxon>Eukaryota</taxon>
        <taxon>Metazoa</taxon>
        <taxon>Ecdysozoa</taxon>
        <taxon>Arthropoda</taxon>
        <taxon>Chelicerata</taxon>
        <taxon>Arachnida</taxon>
        <taxon>Acari</taxon>
        <taxon>Parasitiformes</taxon>
        <taxon>Ixodida</taxon>
        <taxon>Ixodoidea</taxon>
        <taxon>Ixodidae</taxon>
        <taxon>Amblyomminae</taxon>
        <taxon>Amblyomma</taxon>
    </lineage>
</organism>
<dbReference type="GO" id="GO:0030992">
    <property type="term" value="C:intraciliary transport particle B"/>
    <property type="evidence" value="ECO:0007669"/>
    <property type="project" value="InterPro"/>
</dbReference>
<evidence type="ECO:0000256" key="14">
    <source>
        <dbReference type="ARBA" id="ARBA00073058"/>
    </source>
</evidence>
<feature type="compositionally biased region" description="Low complexity" evidence="17">
    <location>
        <begin position="484"/>
        <end position="495"/>
    </location>
</feature>
<dbReference type="GO" id="GO:0042073">
    <property type="term" value="P:intraciliary transport"/>
    <property type="evidence" value="ECO:0007669"/>
    <property type="project" value="InterPro"/>
</dbReference>
<evidence type="ECO:0000256" key="3">
    <source>
        <dbReference type="ARBA" id="ARBA00022553"/>
    </source>
</evidence>